<organism evidence="1 2">
    <name type="scientific">Saimiriine herpesvirus 2 (strain 488)</name>
    <name type="common">SaHV-2</name>
    <name type="synonym">Herpesvirus saimiri</name>
    <dbReference type="NCBI Taxonomy" id="10384"/>
    <lineage>
        <taxon>Viruses</taxon>
        <taxon>Duplodnaviria</taxon>
        <taxon>Heunggongvirae</taxon>
        <taxon>Peploviricota</taxon>
        <taxon>Herviviricetes</taxon>
        <taxon>Herpesvirales</taxon>
        <taxon>Orthoherpesviridae</taxon>
        <taxon>Gammaherpesvirinae</taxon>
        <taxon>Rhadinovirus</taxon>
        <taxon>Rhadinovirus saimiriinegamma2</taxon>
        <taxon>Saimiriine herpesvirus 2</taxon>
    </lineage>
</organism>
<name>Q80BQ3_SHV2C</name>
<accession>Q80BQ3</accession>
<dbReference type="EMBL" id="AJ410493">
    <property type="protein sequence ID" value="CAC84306.1"/>
    <property type="molecule type" value="Genomic_DNA"/>
</dbReference>
<protein>
    <submittedName>
        <fullName evidence="1">Uncharacterized protein</fullName>
    </submittedName>
</protein>
<evidence type="ECO:0000313" key="2">
    <source>
        <dbReference type="Proteomes" id="UP000168086"/>
    </source>
</evidence>
<reference evidence="1 2" key="1">
    <citation type="journal article" date="2003" name="Virology">
        <title>The genome of herpesvirus saimiri C488 which is capable of transforming human T cells.</title>
        <authorList>
            <person name="Ensser A."/>
            <person name="Thurau M."/>
            <person name="Wittmann S."/>
            <person name="Fickenscher H."/>
        </authorList>
    </citation>
    <scope>NUCLEOTIDE SEQUENCE [LARGE SCALE GENOMIC DNA]</scope>
    <source>
        <strain evidence="1">C488</strain>
    </source>
</reference>
<dbReference type="Pfam" id="PF04797">
    <property type="entry name" value="Herpes_ORF11"/>
    <property type="match status" value="1"/>
</dbReference>
<sequence length="405" mass="45811">METPKHIRGVWRRDSVLKHREKKFNYSFWNCSVHEHFISITNNREIHILQDDLLLPRCPSIRAILFKQLPNFKFSGSRSGPPGTVTSLYVYGHSKNLIKIKPMVVSECEQELIFKITFALECTIPPGSMEIFILPITFLKLDGLYLLCLEDYTSRIMSTSCMQMGTYLASETPQVFLKGGPVLNKHEPLPYLMAQKTKPFDKKMARVHTVQNEVCEVNSIYRGENHVKVAIQKDSEDINFLDTVVVGLTMTNRALVAFEYNPYFLCPWDWKRQSIPIIYDGPCIRIPAGRLAPVKYNNTYSSIYPNATAIITNSDSCADFHISDCEWKPGKTACIVVTNTSTISVTISSGTHLGEAVFILAPKFFCRKIISKNHVQKLSSAICLPGNVTINSNKVPKLADLSTYK</sequence>
<organismHost>
    <name type="scientific">Saimiri sciureus</name>
    <name type="common">Common squirrel monkey</name>
    <dbReference type="NCBI Taxonomy" id="9521"/>
</organismHost>
<evidence type="ECO:0000313" key="1">
    <source>
        <dbReference type="EMBL" id="CAC84306.1"/>
    </source>
</evidence>
<proteinExistence type="predicted"/>
<dbReference type="InterPro" id="IPR006882">
    <property type="entry name" value="Herpes_Orf11"/>
</dbReference>
<dbReference type="Proteomes" id="UP000168086">
    <property type="component" value="Genome"/>
</dbReference>